<name>A0A132BCX6_MOLSC</name>
<dbReference type="EMBL" id="KQ947429">
    <property type="protein sequence ID" value="KUJ10282.1"/>
    <property type="molecule type" value="Genomic_DNA"/>
</dbReference>
<dbReference type="InParanoid" id="A0A132BCX6"/>
<dbReference type="GeneID" id="28825656"/>
<proteinExistence type="predicted"/>
<organism evidence="1 2">
    <name type="scientific">Mollisia scopiformis</name>
    <name type="common">Conifer needle endophyte fungus</name>
    <name type="synonym">Phialocephala scopiformis</name>
    <dbReference type="NCBI Taxonomy" id="149040"/>
    <lineage>
        <taxon>Eukaryota</taxon>
        <taxon>Fungi</taxon>
        <taxon>Dikarya</taxon>
        <taxon>Ascomycota</taxon>
        <taxon>Pezizomycotina</taxon>
        <taxon>Leotiomycetes</taxon>
        <taxon>Helotiales</taxon>
        <taxon>Mollisiaceae</taxon>
        <taxon>Mollisia</taxon>
    </lineage>
</organism>
<gene>
    <name evidence="1" type="ORF">LY89DRAFT_689573</name>
</gene>
<evidence type="ECO:0000313" key="1">
    <source>
        <dbReference type="EMBL" id="KUJ10282.1"/>
    </source>
</evidence>
<sequence>MSQAPVYFAISSVSKCLRTLTLILPLSTAYHQVRSRSSQPLELEMLAFFLPTALLLNLFWNNYQSHVTFHRPFHVLQFLYTISCQWYRSLRHYATFGRLVSVGSLMEAISGVLRLVSLRKGCYHARQCLVGNNQRTQSTS</sequence>
<reference evidence="1 2" key="1">
    <citation type="submission" date="2015-10" db="EMBL/GenBank/DDBJ databases">
        <title>Full genome of DAOMC 229536 Phialocephala scopiformis, a fungal endophyte of spruce producing the potent anti-insectan compound rugulosin.</title>
        <authorList>
            <consortium name="DOE Joint Genome Institute"/>
            <person name="Walker A.K."/>
            <person name="Frasz S.L."/>
            <person name="Seifert K.A."/>
            <person name="Miller J.D."/>
            <person name="Mondo S.J."/>
            <person name="Labutti K."/>
            <person name="Lipzen A."/>
            <person name="Dockter R."/>
            <person name="Kennedy M."/>
            <person name="Grigoriev I.V."/>
            <person name="Spatafora J.W."/>
        </authorList>
    </citation>
    <scope>NUCLEOTIDE SEQUENCE [LARGE SCALE GENOMIC DNA]</scope>
    <source>
        <strain evidence="1 2">CBS 120377</strain>
    </source>
</reference>
<dbReference type="RefSeq" id="XP_018064637.1">
    <property type="nucleotide sequence ID" value="XM_018215930.1"/>
</dbReference>
<evidence type="ECO:0000313" key="2">
    <source>
        <dbReference type="Proteomes" id="UP000070700"/>
    </source>
</evidence>
<protein>
    <submittedName>
        <fullName evidence="1">Uncharacterized protein</fullName>
    </submittedName>
</protein>
<dbReference type="AlphaFoldDB" id="A0A132BCX6"/>
<keyword evidence="2" id="KW-1185">Reference proteome</keyword>
<dbReference type="Proteomes" id="UP000070700">
    <property type="component" value="Unassembled WGS sequence"/>
</dbReference>
<accession>A0A132BCX6</accession>
<dbReference type="KEGG" id="psco:LY89DRAFT_689573"/>